<name>A0A385TJP5_PAELA</name>
<accession>A0A385TJP5</accession>
<dbReference type="RefSeq" id="WP_119848592.1">
    <property type="nucleotide sequence ID" value="NZ_CP032412.1"/>
</dbReference>
<gene>
    <name evidence="2" type="ORF">D5F53_16135</name>
</gene>
<proteinExistence type="predicted"/>
<keyword evidence="1" id="KW-0472">Membrane</keyword>
<dbReference type="EMBL" id="CP032412">
    <property type="protein sequence ID" value="AYB44710.1"/>
    <property type="molecule type" value="Genomic_DNA"/>
</dbReference>
<organism evidence="2 3">
    <name type="scientific">Paenibacillus lautus</name>
    <name type="common">Bacillus lautus</name>
    <dbReference type="NCBI Taxonomy" id="1401"/>
    <lineage>
        <taxon>Bacteria</taxon>
        <taxon>Bacillati</taxon>
        <taxon>Bacillota</taxon>
        <taxon>Bacilli</taxon>
        <taxon>Bacillales</taxon>
        <taxon>Paenibacillaceae</taxon>
        <taxon>Paenibacillus</taxon>
    </lineage>
</organism>
<keyword evidence="1" id="KW-0812">Transmembrane</keyword>
<dbReference type="AlphaFoldDB" id="A0A385TJP5"/>
<keyword evidence="3" id="KW-1185">Reference proteome</keyword>
<feature type="transmembrane region" description="Helical" evidence="1">
    <location>
        <begin position="15"/>
        <end position="34"/>
    </location>
</feature>
<sequence length="153" mass="17799">MNNNRMFNVSAPSGIKLMVSMLLLIVTLLVNIMLEQEERDFFYYACIVWIVFCSTVFIISFYRTCLMKPGVMKMHQDGIMINGKVMNADSVACLLINQDRKPVIGIKPKGRKIVPLKLCFQFVEDQTEGIKQLEIWAHERRVKVSKGFFMRWL</sequence>
<keyword evidence="1" id="KW-1133">Transmembrane helix</keyword>
<feature type="transmembrane region" description="Helical" evidence="1">
    <location>
        <begin position="41"/>
        <end position="62"/>
    </location>
</feature>
<protein>
    <submittedName>
        <fullName evidence="2">Uncharacterized protein</fullName>
    </submittedName>
</protein>
<evidence type="ECO:0000313" key="3">
    <source>
        <dbReference type="Proteomes" id="UP000266552"/>
    </source>
</evidence>
<evidence type="ECO:0000313" key="2">
    <source>
        <dbReference type="EMBL" id="AYB44710.1"/>
    </source>
</evidence>
<dbReference type="KEGG" id="plw:D5F53_16135"/>
<evidence type="ECO:0000256" key="1">
    <source>
        <dbReference type="SAM" id="Phobius"/>
    </source>
</evidence>
<reference evidence="2 3" key="1">
    <citation type="submission" date="2018-09" db="EMBL/GenBank/DDBJ databases">
        <title>Genome Sequence of Paenibacillus lautus Strain E7593-69, Azo Dye-Degrading Bacteria, Isolated from Commercial Tattoo Inks.</title>
        <authorList>
            <person name="Nho S.W."/>
            <person name="Kim S.-J."/>
            <person name="Kweon O."/>
            <person name="Cerniglia C.E."/>
        </authorList>
    </citation>
    <scope>NUCLEOTIDE SEQUENCE [LARGE SCALE GENOMIC DNA]</scope>
    <source>
        <strain evidence="2 3">E7593-69</strain>
    </source>
</reference>
<dbReference type="Proteomes" id="UP000266552">
    <property type="component" value="Chromosome"/>
</dbReference>